<proteinExistence type="predicted"/>
<protein>
    <submittedName>
        <fullName evidence="1">Uncharacterized protein</fullName>
    </submittedName>
</protein>
<evidence type="ECO:0000313" key="1">
    <source>
        <dbReference type="EMBL" id="QAY32539.1"/>
    </source>
</evidence>
<dbReference type="KEGG" id="bgx:ESN35_03185"/>
<gene>
    <name evidence="1" type="ORF">ESN35_03185</name>
</gene>
<name>A0A4P6E2S7_9BIFI</name>
<dbReference type="EMBL" id="CP035464">
    <property type="protein sequence ID" value="QAY32539.1"/>
    <property type="molecule type" value="Genomic_DNA"/>
</dbReference>
<evidence type="ECO:0000313" key="2">
    <source>
        <dbReference type="Proteomes" id="UP000293589"/>
    </source>
</evidence>
<accession>A0A4P6E2S7</accession>
<reference evidence="1 2" key="1">
    <citation type="submission" date="2019-01" db="EMBL/GenBank/DDBJ databases">
        <title>Complete genome sequence of Bifidobacterium gallinarum CACC 514.</title>
        <authorList>
            <person name="Jung M."/>
        </authorList>
    </citation>
    <scope>NUCLEOTIDE SEQUENCE [LARGE SCALE GENOMIC DNA]</scope>
    <source>
        <strain evidence="1 2">CACC 514</strain>
    </source>
</reference>
<sequence>MSVTSGATIWTISCDRPRCTSQIAIAAASCSQALIDAEQNGWQTRYDGTAFCPTHQFQKGHQK</sequence>
<organism evidence="1 2">
    <name type="scientific">Bifidobacterium pullorum subsp. gallinarum</name>
    <dbReference type="NCBI Taxonomy" id="78344"/>
    <lineage>
        <taxon>Bacteria</taxon>
        <taxon>Bacillati</taxon>
        <taxon>Actinomycetota</taxon>
        <taxon>Actinomycetes</taxon>
        <taxon>Bifidobacteriales</taxon>
        <taxon>Bifidobacteriaceae</taxon>
        <taxon>Bifidobacterium</taxon>
    </lineage>
</organism>
<dbReference type="AlphaFoldDB" id="A0A4P6E2S7"/>
<dbReference type="Proteomes" id="UP000293589">
    <property type="component" value="Chromosome"/>
</dbReference>
<dbReference type="RefSeq" id="WP_129237034.1">
    <property type="nucleotide sequence ID" value="NZ_CP035464.1"/>
</dbReference>